<protein>
    <recommendedName>
        <fullName evidence="1">Endonuclease/exonuclease/phosphatase domain-containing protein</fullName>
    </recommendedName>
</protein>
<reference evidence="2" key="1">
    <citation type="submission" date="2013-04" db="EMBL/GenBank/DDBJ databases">
        <title>The genome sequencing project of 58 acetic acid bacteria.</title>
        <authorList>
            <person name="Okamoto-Kainuma A."/>
            <person name="Ishikawa M."/>
            <person name="Umino S."/>
            <person name="Koizumi Y."/>
            <person name="Shiwa Y."/>
            <person name="Yoshikawa H."/>
            <person name="Matsutani M."/>
            <person name="Matsushita K."/>
        </authorList>
    </citation>
    <scope>NUCLEOTIDE SEQUENCE</scope>
    <source>
        <strain evidence="2">DSM 15669</strain>
    </source>
</reference>
<accession>A0ABQ0NYV0</accession>
<dbReference type="RefSeq" id="WP_018979142.1">
    <property type="nucleotide sequence ID" value="NZ_BAQD01000015.1"/>
</dbReference>
<dbReference type="InterPro" id="IPR036691">
    <property type="entry name" value="Endo/exonu/phosph_ase_sf"/>
</dbReference>
<evidence type="ECO:0000313" key="2">
    <source>
        <dbReference type="EMBL" id="GBQ06882.1"/>
    </source>
</evidence>
<organism evidence="2 3">
    <name type="scientific">Saccharibacter floricola DSM 15669</name>
    <dbReference type="NCBI Taxonomy" id="1123227"/>
    <lineage>
        <taxon>Bacteria</taxon>
        <taxon>Pseudomonadati</taxon>
        <taxon>Pseudomonadota</taxon>
        <taxon>Alphaproteobacteria</taxon>
        <taxon>Acetobacterales</taxon>
        <taxon>Acetobacteraceae</taxon>
        <taxon>Saccharibacter</taxon>
    </lineage>
</organism>
<dbReference type="InterPro" id="IPR005135">
    <property type="entry name" value="Endo/exonuclease/phosphatase"/>
</dbReference>
<dbReference type="Gene3D" id="3.60.10.10">
    <property type="entry name" value="Endonuclease/exonuclease/phosphatase"/>
    <property type="match status" value="1"/>
</dbReference>
<evidence type="ECO:0000259" key="1">
    <source>
        <dbReference type="Pfam" id="PF03372"/>
    </source>
</evidence>
<evidence type="ECO:0000313" key="3">
    <source>
        <dbReference type="Proteomes" id="UP001062901"/>
    </source>
</evidence>
<gene>
    <name evidence="2" type="ORF">AA15669_1131</name>
</gene>
<sequence>MHPRPSLLWMLGRVVLFLCVCLPTEVQAHPLKITTWNLDWLTDRPSDDPDLPADIPHRSDHDRERLRHYAQKLNSDIIALQEVDDTLSAEHLFDPSLYSVIMIPDPIVQRVGLAIRRPLNVTLNPELSALDVSRPHAQHHLRAGLDVTLHDGDASLRLLVVHLKAGCWERPLAERKHSCPTLYQQFHIIENWILDRQDDGMPFVILGDFNRRLVPNDPLMKQLNSDASLTLTTAGYASPCRGGKRFIDHIILGNSAQNWLIPDSLRVMTYRDDRSQKGLSDHCPVSVKLSLP</sequence>
<keyword evidence="3" id="KW-1185">Reference proteome</keyword>
<dbReference type="SUPFAM" id="SSF56219">
    <property type="entry name" value="DNase I-like"/>
    <property type="match status" value="1"/>
</dbReference>
<name>A0ABQ0NYV0_9PROT</name>
<comment type="caution">
    <text evidence="2">The sequence shown here is derived from an EMBL/GenBank/DDBJ whole genome shotgun (WGS) entry which is preliminary data.</text>
</comment>
<proteinExistence type="predicted"/>
<dbReference type="Proteomes" id="UP001062901">
    <property type="component" value="Unassembled WGS sequence"/>
</dbReference>
<dbReference type="EMBL" id="BAQD01000015">
    <property type="protein sequence ID" value="GBQ06882.1"/>
    <property type="molecule type" value="Genomic_DNA"/>
</dbReference>
<feature type="domain" description="Endonuclease/exonuclease/phosphatase" evidence="1">
    <location>
        <begin position="35"/>
        <end position="254"/>
    </location>
</feature>
<dbReference type="Pfam" id="PF03372">
    <property type="entry name" value="Exo_endo_phos"/>
    <property type="match status" value="1"/>
</dbReference>